<gene>
    <name evidence="15" type="ORF">EHS24_008036</name>
</gene>
<dbReference type="STRING" id="105984.A0A427XSW7"/>
<evidence type="ECO:0000256" key="12">
    <source>
        <dbReference type="RuleBase" id="RU004142"/>
    </source>
</evidence>
<dbReference type="FunFam" id="2.40.180.10:FF:000001">
    <property type="entry name" value="Catalase"/>
    <property type="match status" value="1"/>
</dbReference>
<dbReference type="EMBL" id="RSCE01000006">
    <property type="protein sequence ID" value="RSH81841.1"/>
    <property type="molecule type" value="Genomic_DNA"/>
</dbReference>
<comment type="function">
    <text evidence="8 12">Catalyzes the degradation of hydrogen peroxide (H(2)O(2)) generated by peroxisomal oxidases to water and oxygen, thereby protecting cells from the toxic effects of hydrogen peroxide.</text>
</comment>
<evidence type="ECO:0000256" key="10">
    <source>
        <dbReference type="PIRSR" id="PIRSR038928-2"/>
    </source>
</evidence>
<sequence>MSDRYTTDRDATNKETVYTASNGAPYPHAYGAQRAGNNGPLLLQDYHLIDLLAHFDRERIPERVVHAKGSGAHGEWECTADAQDLCLADFFKQGTKCPLTLRFSTVGGESGSSDNARDPRGFAVKFKTSQGNWDWVGNNTPIFFLRDPAKFPHFIHTQKRDPATHLGGGDDATMFWDYISNNPESVHQIMYLMGDRGIPDGFRQMNGYYGHTLKIVNAKGEWVYAQFHLLSNQGVVNQTDPVATAKNSPDHGQKDLYYSIEEGKFPSWTMKVQTMTAKQAEEAWANKGINVFDLTHIWPHKDYPLREIGKVTLNKNAKNYFAEVEQAAFSPSHMIPGVEPSADPVLQSRLFSYPDTHRHRLGTNYQQLPVNQPHPAYKMANFQRDGAMAYYNQGGRANYISTLDPIQFKPRYVDVDNVHGHFQAEAIAFLSTIRPEDFNAPRALWEKVFDDAGRKRFIETVSGHMSTVRDKEIIARQIAIFREVSEDLASRLEKATGVKGGPGIKGVVFNGSNNGMDKSKPLAANSMTHASSFDNGGPK</sequence>
<feature type="domain" description="Catalase core" evidence="14">
    <location>
        <begin position="19"/>
        <end position="407"/>
    </location>
</feature>
<comment type="caution">
    <text evidence="15">The sequence shown here is derived from an EMBL/GenBank/DDBJ whole genome shotgun (WGS) entry which is preliminary data.</text>
</comment>
<dbReference type="GO" id="GO:0004096">
    <property type="term" value="F:catalase activity"/>
    <property type="evidence" value="ECO:0007669"/>
    <property type="project" value="UniProtKB-EC"/>
</dbReference>
<evidence type="ECO:0000256" key="8">
    <source>
        <dbReference type="ARBA" id="ARBA00044729"/>
    </source>
</evidence>
<dbReference type="Proteomes" id="UP000279236">
    <property type="component" value="Unassembled WGS sequence"/>
</dbReference>
<protein>
    <recommendedName>
        <fullName evidence="11">Catalase</fullName>
        <ecNumber evidence="11">1.11.1.6</ecNumber>
    </recommendedName>
</protein>
<dbReference type="PIRSF" id="PIRSF038928">
    <property type="entry name" value="Catalase_clade1-3"/>
    <property type="match status" value="1"/>
</dbReference>
<keyword evidence="3 10" id="KW-0349">Heme</keyword>
<dbReference type="PROSITE" id="PS51402">
    <property type="entry name" value="CATALASE_3"/>
    <property type="match status" value="1"/>
</dbReference>
<dbReference type="InterPro" id="IPR024711">
    <property type="entry name" value="Catalase_clade1/3"/>
</dbReference>
<dbReference type="EC" id="1.11.1.6" evidence="11"/>
<dbReference type="AlphaFoldDB" id="A0A427XSW7"/>
<keyword evidence="5 11" id="KW-0560">Oxidoreductase</keyword>
<accession>A0A427XSW7</accession>
<dbReference type="InterPro" id="IPR002226">
    <property type="entry name" value="Catalase_haem_BS"/>
</dbReference>
<evidence type="ECO:0000313" key="15">
    <source>
        <dbReference type="EMBL" id="RSH81841.1"/>
    </source>
</evidence>
<dbReference type="SUPFAM" id="SSF56634">
    <property type="entry name" value="Heme-dependent catalase-like"/>
    <property type="match status" value="1"/>
</dbReference>
<feature type="compositionally biased region" description="Polar residues" evidence="13">
    <location>
        <begin position="525"/>
        <end position="539"/>
    </location>
</feature>
<dbReference type="GO" id="GO:0005739">
    <property type="term" value="C:mitochondrion"/>
    <property type="evidence" value="ECO:0007669"/>
    <property type="project" value="TreeGrafter"/>
</dbReference>
<evidence type="ECO:0000256" key="2">
    <source>
        <dbReference type="ARBA" id="ARBA00022559"/>
    </source>
</evidence>
<name>A0A427XSW7_9TREE</name>
<dbReference type="PROSITE" id="PS00438">
    <property type="entry name" value="CATALASE_2"/>
    <property type="match status" value="1"/>
</dbReference>
<evidence type="ECO:0000256" key="5">
    <source>
        <dbReference type="ARBA" id="ARBA00023002"/>
    </source>
</evidence>
<dbReference type="InterPro" id="IPR018028">
    <property type="entry name" value="Catalase"/>
</dbReference>
<evidence type="ECO:0000256" key="7">
    <source>
        <dbReference type="ARBA" id="ARBA00023324"/>
    </source>
</evidence>
<dbReference type="GO" id="GO:0005777">
    <property type="term" value="C:peroxisome"/>
    <property type="evidence" value="ECO:0007669"/>
    <property type="project" value="TreeGrafter"/>
</dbReference>
<keyword evidence="7 11" id="KW-0376">Hydrogen peroxide</keyword>
<dbReference type="InterPro" id="IPR011614">
    <property type="entry name" value="Catalase_core"/>
</dbReference>
<reference evidence="15 16" key="1">
    <citation type="submission" date="2018-11" db="EMBL/GenBank/DDBJ databases">
        <title>Genome sequence of Apiotrichum porosum DSM 27194.</title>
        <authorList>
            <person name="Aliyu H."/>
            <person name="Gorte O."/>
            <person name="Ochsenreither K."/>
        </authorList>
    </citation>
    <scope>NUCLEOTIDE SEQUENCE [LARGE SCALE GENOMIC DNA]</scope>
    <source>
        <strain evidence="15 16">DSM 27194</strain>
    </source>
</reference>
<dbReference type="OrthoDB" id="6880011at2759"/>
<feature type="binding site" description="axial binding residue" evidence="10">
    <location>
        <position position="353"/>
    </location>
    <ligand>
        <name>heme</name>
        <dbReference type="ChEBI" id="CHEBI:30413"/>
    </ligand>
    <ligandPart>
        <name>Fe</name>
        <dbReference type="ChEBI" id="CHEBI:18248"/>
    </ligandPart>
</feature>
<dbReference type="GO" id="GO:0046872">
    <property type="term" value="F:metal ion binding"/>
    <property type="evidence" value="ECO:0007669"/>
    <property type="project" value="UniProtKB-KW"/>
</dbReference>
<evidence type="ECO:0000256" key="13">
    <source>
        <dbReference type="SAM" id="MobiDB-lite"/>
    </source>
</evidence>
<proteinExistence type="inferred from homology"/>
<evidence type="ECO:0000259" key="14">
    <source>
        <dbReference type="SMART" id="SM01060"/>
    </source>
</evidence>
<keyword evidence="4 10" id="KW-0479">Metal-binding</keyword>
<keyword evidence="16" id="KW-1185">Reference proteome</keyword>
<comment type="similarity">
    <text evidence="1 11">Belongs to the catalase family.</text>
</comment>
<dbReference type="GeneID" id="39592579"/>
<evidence type="ECO:0000256" key="11">
    <source>
        <dbReference type="RuleBase" id="RU000498"/>
    </source>
</evidence>
<evidence type="ECO:0000256" key="4">
    <source>
        <dbReference type="ARBA" id="ARBA00022723"/>
    </source>
</evidence>
<dbReference type="Pfam" id="PF00199">
    <property type="entry name" value="Catalase"/>
    <property type="match status" value="1"/>
</dbReference>
<feature type="active site" evidence="9">
    <location>
        <position position="66"/>
    </location>
</feature>
<dbReference type="PANTHER" id="PTHR11465:SF62">
    <property type="entry name" value="CATALASE T"/>
    <property type="match status" value="1"/>
</dbReference>
<dbReference type="PRINTS" id="PR00067">
    <property type="entry name" value="CATALASE"/>
</dbReference>
<dbReference type="SMART" id="SM01060">
    <property type="entry name" value="Catalase"/>
    <property type="match status" value="1"/>
</dbReference>
<keyword evidence="2 11" id="KW-0575">Peroxidase</keyword>
<feature type="region of interest" description="Disordered" evidence="13">
    <location>
        <begin position="518"/>
        <end position="539"/>
    </location>
</feature>
<organism evidence="15 16">
    <name type="scientific">Apiotrichum porosum</name>
    <dbReference type="NCBI Taxonomy" id="105984"/>
    <lineage>
        <taxon>Eukaryota</taxon>
        <taxon>Fungi</taxon>
        <taxon>Dikarya</taxon>
        <taxon>Basidiomycota</taxon>
        <taxon>Agaricomycotina</taxon>
        <taxon>Tremellomycetes</taxon>
        <taxon>Trichosporonales</taxon>
        <taxon>Trichosporonaceae</taxon>
        <taxon>Apiotrichum</taxon>
    </lineage>
</organism>
<evidence type="ECO:0000256" key="6">
    <source>
        <dbReference type="ARBA" id="ARBA00023004"/>
    </source>
</evidence>
<evidence type="ECO:0000256" key="9">
    <source>
        <dbReference type="PIRSR" id="PIRSR038928-1"/>
    </source>
</evidence>
<dbReference type="GO" id="GO:0020037">
    <property type="term" value="F:heme binding"/>
    <property type="evidence" value="ECO:0007669"/>
    <property type="project" value="InterPro"/>
</dbReference>
<dbReference type="Gene3D" id="2.40.180.10">
    <property type="entry name" value="Catalase core domain"/>
    <property type="match status" value="1"/>
</dbReference>
<comment type="cofactor">
    <cofactor evidence="10">
        <name>heme</name>
        <dbReference type="ChEBI" id="CHEBI:30413"/>
    </cofactor>
</comment>
<dbReference type="GO" id="GO:0042542">
    <property type="term" value="P:response to hydrogen peroxide"/>
    <property type="evidence" value="ECO:0007669"/>
    <property type="project" value="TreeGrafter"/>
</dbReference>
<evidence type="ECO:0000313" key="16">
    <source>
        <dbReference type="Proteomes" id="UP000279236"/>
    </source>
</evidence>
<dbReference type="GO" id="GO:0042744">
    <property type="term" value="P:hydrogen peroxide catabolic process"/>
    <property type="evidence" value="ECO:0007669"/>
    <property type="project" value="UniProtKB-KW"/>
</dbReference>
<comment type="catalytic activity">
    <reaction evidence="11">
        <text>2 H2O2 = O2 + 2 H2O</text>
        <dbReference type="Rhea" id="RHEA:20309"/>
        <dbReference type="ChEBI" id="CHEBI:15377"/>
        <dbReference type="ChEBI" id="CHEBI:15379"/>
        <dbReference type="ChEBI" id="CHEBI:16240"/>
        <dbReference type="EC" id="1.11.1.6"/>
    </reaction>
</comment>
<dbReference type="PANTHER" id="PTHR11465">
    <property type="entry name" value="CATALASE"/>
    <property type="match status" value="1"/>
</dbReference>
<evidence type="ECO:0000256" key="3">
    <source>
        <dbReference type="ARBA" id="ARBA00022617"/>
    </source>
</evidence>
<dbReference type="PROSITE" id="PS00437">
    <property type="entry name" value="CATALASE_1"/>
    <property type="match status" value="1"/>
</dbReference>
<dbReference type="InterPro" id="IPR010582">
    <property type="entry name" value="Catalase_immune_responsive"/>
</dbReference>
<dbReference type="Pfam" id="PF06628">
    <property type="entry name" value="Catalase-rel"/>
    <property type="match status" value="1"/>
</dbReference>
<dbReference type="RefSeq" id="XP_028476296.1">
    <property type="nucleotide sequence ID" value="XM_028623363.1"/>
</dbReference>
<dbReference type="InterPro" id="IPR024708">
    <property type="entry name" value="Catalase_AS"/>
</dbReference>
<evidence type="ECO:0000256" key="1">
    <source>
        <dbReference type="ARBA" id="ARBA00005329"/>
    </source>
</evidence>
<keyword evidence="6 10" id="KW-0408">Iron</keyword>
<dbReference type="CDD" id="cd08157">
    <property type="entry name" value="catalase_fungal"/>
    <property type="match status" value="1"/>
</dbReference>
<feature type="active site" evidence="9">
    <location>
        <position position="138"/>
    </location>
</feature>
<dbReference type="InterPro" id="IPR020835">
    <property type="entry name" value="Catalase_sf"/>
</dbReference>